<organism evidence="2">
    <name type="scientific">bioreactor metagenome</name>
    <dbReference type="NCBI Taxonomy" id="1076179"/>
    <lineage>
        <taxon>unclassified sequences</taxon>
        <taxon>metagenomes</taxon>
        <taxon>ecological metagenomes</taxon>
    </lineage>
</organism>
<dbReference type="GO" id="GO:0022857">
    <property type="term" value="F:transmembrane transporter activity"/>
    <property type="evidence" value="ECO:0007669"/>
    <property type="project" value="InterPro"/>
</dbReference>
<evidence type="ECO:0000256" key="1">
    <source>
        <dbReference type="SAM" id="Phobius"/>
    </source>
</evidence>
<gene>
    <name evidence="2" type="ORF">SDC9_185983</name>
</gene>
<dbReference type="InterPro" id="IPR011701">
    <property type="entry name" value="MFS"/>
</dbReference>
<dbReference type="SUPFAM" id="SSF103473">
    <property type="entry name" value="MFS general substrate transporter"/>
    <property type="match status" value="1"/>
</dbReference>
<dbReference type="Gene3D" id="1.20.1250.20">
    <property type="entry name" value="MFS general substrate transporter like domains"/>
    <property type="match status" value="1"/>
</dbReference>
<feature type="transmembrane region" description="Helical" evidence="1">
    <location>
        <begin position="14"/>
        <end position="36"/>
    </location>
</feature>
<feature type="transmembrane region" description="Helical" evidence="1">
    <location>
        <begin position="162"/>
        <end position="183"/>
    </location>
</feature>
<dbReference type="EMBL" id="VSSQ01093706">
    <property type="protein sequence ID" value="MPN38459.1"/>
    <property type="molecule type" value="Genomic_DNA"/>
</dbReference>
<proteinExistence type="predicted"/>
<dbReference type="AlphaFoldDB" id="A0A645HJT8"/>
<accession>A0A645HJT8</accession>
<feature type="transmembrane region" description="Helical" evidence="1">
    <location>
        <begin position="48"/>
        <end position="66"/>
    </location>
</feature>
<evidence type="ECO:0008006" key="3">
    <source>
        <dbReference type="Google" id="ProtNLM"/>
    </source>
</evidence>
<feature type="transmembrane region" description="Helical" evidence="1">
    <location>
        <begin position="134"/>
        <end position="156"/>
    </location>
</feature>
<evidence type="ECO:0000313" key="2">
    <source>
        <dbReference type="EMBL" id="MPN38459.1"/>
    </source>
</evidence>
<protein>
    <recommendedName>
        <fullName evidence="3">Major facilitator superfamily (MFS) profile domain-containing protein</fullName>
    </recommendedName>
</protein>
<reference evidence="2" key="1">
    <citation type="submission" date="2019-08" db="EMBL/GenBank/DDBJ databases">
        <authorList>
            <person name="Kucharzyk K."/>
            <person name="Murdoch R.W."/>
            <person name="Higgins S."/>
            <person name="Loffler F."/>
        </authorList>
    </citation>
    <scope>NUCLEOTIDE SEQUENCE</scope>
</reference>
<dbReference type="InterPro" id="IPR036259">
    <property type="entry name" value="MFS_trans_sf"/>
</dbReference>
<dbReference type="PANTHER" id="PTHR23530:SF1">
    <property type="entry name" value="PERMEASE, MAJOR FACILITATOR SUPERFAMILY-RELATED"/>
    <property type="match status" value="1"/>
</dbReference>
<keyword evidence="1" id="KW-0812">Transmembrane</keyword>
<comment type="caution">
    <text evidence="2">The sequence shown here is derived from an EMBL/GenBank/DDBJ whole genome shotgun (WGS) entry which is preliminary data.</text>
</comment>
<keyword evidence="1" id="KW-1133">Transmembrane helix</keyword>
<feature type="transmembrane region" description="Helical" evidence="1">
    <location>
        <begin position="78"/>
        <end position="95"/>
    </location>
</feature>
<dbReference type="Pfam" id="PF07690">
    <property type="entry name" value="MFS_1"/>
    <property type="match status" value="1"/>
</dbReference>
<dbReference type="PANTHER" id="PTHR23530">
    <property type="entry name" value="TRANSPORT PROTEIN-RELATED"/>
    <property type="match status" value="1"/>
</dbReference>
<dbReference type="InterPro" id="IPR053160">
    <property type="entry name" value="MFS_DHA3_Transporter"/>
</dbReference>
<keyword evidence="1" id="KW-0472">Membrane</keyword>
<feature type="transmembrane region" description="Helical" evidence="1">
    <location>
        <begin position="101"/>
        <end position="122"/>
    </location>
</feature>
<name>A0A645HJT8_9ZZZZ</name>
<sequence>MVDSMKVFASTPRIAFLIIFSESLFAFMICLFFYLQNHWTNLGYTPDYIGLIFSLHALVAAIFSVNAFRIERAIGQKGILIVCPILLLFTLWTVALTPYSALFYILNGSLEGLLAPTISTYLNRLIPSRFRATILSFQSMAYSLFMIMIFPLVGLIGSLYSLPLAFSLMAGLATVLVVPYLVLITRNKKSRKL</sequence>